<reference evidence="3" key="1">
    <citation type="submission" date="2020-10" db="EMBL/GenBank/DDBJ databases">
        <authorList>
            <person name="Gilroy R."/>
        </authorList>
    </citation>
    <scope>NUCLEOTIDE SEQUENCE</scope>
    <source>
        <strain evidence="3">ChiHjej12B11-7776</strain>
    </source>
</reference>
<dbReference type="EMBL" id="DVOC01000054">
    <property type="protein sequence ID" value="HIU90964.1"/>
    <property type="molecule type" value="Genomic_DNA"/>
</dbReference>
<dbReference type="GO" id="GO:0052913">
    <property type="term" value="F:16S rRNA (guanine(966)-N(2))-methyltransferase activity"/>
    <property type="evidence" value="ECO:0007669"/>
    <property type="project" value="UniProtKB-EC"/>
</dbReference>
<dbReference type="PANTHER" id="PTHR43542">
    <property type="entry name" value="METHYLTRANSFERASE"/>
    <property type="match status" value="1"/>
</dbReference>
<accession>A0A9D1MXE0</accession>
<keyword evidence="1 3" id="KW-0489">Methyltransferase</keyword>
<evidence type="ECO:0000313" key="3">
    <source>
        <dbReference type="EMBL" id="HIU90964.1"/>
    </source>
</evidence>
<dbReference type="InterPro" id="IPR002052">
    <property type="entry name" value="DNA_methylase_N6_adenine_CS"/>
</dbReference>
<proteinExistence type="predicted"/>
<dbReference type="GO" id="GO:0003676">
    <property type="term" value="F:nucleic acid binding"/>
    <property type="evidence" value="ECO:0007669"/>
    <property type="project" value="InterPro"/>
</dbReference>
<dbReference type="SUPFAM" id="SSF53335">
    <property type="entry name" value="S-adenosyl-L-methionine-dependent methyltransferases"/>
    <property type="match status" value="1"/>
</dbReference>
<sequence>MRVITGKYKGRTLVAPKQDARPTLDRTKETLFNILAPLLEGSSVLDLFAGSGQLAIECLSRGARQAVLCDSGKSAAQAIRENFQKIGETPVFYNCDFRRCLSSVSQRFDVVFVDPPYAKNMYAEVLRLLIQYDCVAEGGIVVCEHSRGDEMPCAKGLEIFDVRNVGSVAFTFYKRSSI</sequence>
<dbReference type="CDD" id="cd02440">
    <property type="entry name" value="AdoMet_MTases"/>
    <property type="match status" value="1"/>
</dbReference>
<organism evidence="3 4">
    <name type="scientific">Candidatus Fimimonas merdipullorum</name>
    <dbReference type="NCBI Taxonomy" id="2840822"/>
    <lineage>
        <taxon>Bacteria</taxon>
        <taxon>Pseudomonadati</taxon>
        <taxon>Myxococcota</taxon>
        <taxon>Myxococcia</taxon>
        <taxon>Myxococcales</taxon>
        <taxon>Cystobacterineae</taxon>
        <taxon>Myxococcaceae</taxon>
        <taxon>Myxococcaceae incertae sedis</taxon>
        <taxon>Candidatus Fimimonas</taxon>
    </lineage>
</organism>
<dbReference type="InterPro" id="IPR029063">
    <property type="entry name" value="SAM-dependent_MTases_sf"/>
</dbReference>
<name>A0A9D1MXE0_9BACT</name>
<evidence type="ECO:0000313" key="4">
    <source>
        <dbReference type="Proteomes" id="UP000886852"/>
    </source>
</evidence>
<dbReference type="NCBIfam" id="TIGR00095">
    <property type="entry name" value="16S rRNA (guanine(966)-N(2))-methyltransferase RsmD"/>
    <property type="match status" value="1"/>
</dbReference>
<gene>
    <name evidence="3" type="primary">rsmD</name>
    <name evidence="3" type="ORF">IAC72_03000</name>
</gene>
<dbReference type="AlphaFoldDB" id="A0A9D1MXE0"/>
<evidence type="ECO:0000256" key="2">
    <source>
        <dbReference type="ARBA" id="ARBA00022679"/>
    </source>
</evidence>
<protein>
    <submittedName>
        <fullName evidence="3">16S rRNA (Guanine(966)-N(2))-methyltransferase RsmD</fullName>
        <ecNumber evidence="3">2.1.1.171</ecNumber>
    </submittedName>
</protein>
<keyword evidence="2 3" id="KW-0808">Transferase</keyword>
<reference evidence="3" key="2">
    <citation type="journal article" date="2021" name="PeerJ">
        <title>Extensive microbial diversity within the chicken gut microbiome revealed by metagenomics and culture.</title>
        <authorList>
            <person name="Gilroy R."/>
            <person name="Ravi A."/>
            <person name="Getino M."/>
            <person name="Pursley I."/>
            <person name="Horton D.L."/>
            <person name="Alikhan N.F."/>
            <person name="Baker D."/>
            <person name="Gharbi K."/>
            <person name="Hall N."/>
            <person name="Watson M."/>
            <person name="Adriaenssens E.M."/>
            <person name="Foster-Nyarko E."/>
            <person name="Jarju S."/>
            <person name="Secka A."/>
            <person name="Antonio M."/>
            <person name="Oren A."/>
            <person name="Chaudhuri R.R."/>
            <person name="La Ragione R."/>
            <person name="Hildebrand F."/>
            <person name="Pallen M.J."/>
        </authorList>
    </citation>
    <scope>NUCLEOTIDE SEQUENCE</scope>
    <source>
        <strain evidence="3">ChiHjej12B11-7776</strain>
    </source>
</reference>
<dbReference type="InterPro" id="IPR004398">
    <property type="entry name" value="RNA_MeTrfase_RsmD"/>
</dbReference>
<dbReference type="EC" id="2.1.1.171" evidence="3"/>
<comment type="caution">
    <text evidence="3">The sequence shown here is derived from an EMBL/GenBank/DDBJ whole genome shotgun (WGS) entry which is preliminary data.</text>
</comment>
<dbReference type="PIRSF" id="PIRSF004553">
    <property type="entry name" value="CHP00095"/>
    <property type="match status" value="1"/>
</dbReference>
<dbReference type="Pfam" id="PF03602">
    <property type="entry name" value="Cons_hypoth95"/>
    <property type="match status" value="1"/>
</dbReference>
<dbReference type="Proteomes" id="UP000886852">
    <property type="component" value="Unassembled WGS sequence"/>
</dbReference>
<evidence type="ECO:0000256" key="1">
    <source>
        <dbReference type="ARBA" id="ARBA00022603"/>
    </source>
</evidence>
<dbReference type="Gene3D" id="3.40.50.150">
    <property type="entry name" value="Vaccinia Virus protein VP39"/>
    <property type="match status" value="1"/>
</dbReference>
<dbReference type="PROSITE" id="PS00092">
    <property type="entry name" value="N6_MTASE"/>
    <property type="match status" value="1"/>
</dbReference>
<dbReference type="PANTHER" id="PTHR43542:SF1">
    <property type="entry name" value="METHYLTRANSFERASE"/>
    <property type="match status" value="1"/>
</dbReference>